<gene>
    <name evidence="2" type="ORF">NM125_12710</name>
</gene>
<organism evidence="2 3">
    <name type="scientific">Gracilimonas sediminicola</name>
    <dbReference type="NCBI Taxonomy" id="2952158"/>
    <lineage>
        <taxon>Bacteria</taxon>
        <taxon>Pseudomonadati</taxon>
        <taxon>Balneolota</taxon>
        <taxon>Balneolia</taxon>
        <taxon>Balneolales</taxon>
        <taxon>Balneolaceae</taxon>
        <taxon>Gracilimonas</taxon>
    </lineage>
</organism>
<dbReference type="SUPFAM" id="SSF63829">
    <property type="entry name" value="Calcium-dependent phosphotriesterase"/>
    <property type="match status" value="1"/>
</dbReference>
<evidence type="ECO:0000313" key="3">
    <source>
        <dbReference type="Proteomes" id="UP001139125"/>
    </source>
</evidence>
<proteinExistence type="predicted"/>
<dbReference type="Proteomes" id="UP001139125">
    <property type="component" value="Unassembled WGS sequence"/>
</dbReference>
<name>A0A9X2L4Y3_9BACT</name>
<dbReference type="Gene3D" id="2.120.10.30">
    <property type="entry name" value="TolB, C-terminal domain"/>
    <property type="match status" value="1"/>
</dbReference>
<evidence type="ECO:0000313" key="2">
    <source>
        <dbReference type="EMBL" id="MCP9292441.1"/>
    </source>
</evidence>
<dbReference type="AlphaFoldDB" id="A0A9X2L4Y3"/>
<evidence type="ECO:0000256" key="1">
    <source>
        <dbReference type="SAM" id="SignalP"/>
    </source>
</evidence>
<sequence>MKKFLYFLPLLLLLLLNTRIASAHPWGGLVIDQQGNIYFTFICPFVDEDHYACVWQIDDQQNLKQVLESSYSPSDIILSRSPDRVIYGAERNNAAGGFQARLWRVNGSGNELIINPTTNEDVFFIQAYAVAEDGMVYFARENRLFERSDGGEVTEIELPSDIDRIDDLAWGLNNKLYILDRESIKVMEEDGSVSVLATGLKEENPENIPFSGANILFDFTVDKTGNVYLAYYGNRRVLKVSPAGEVSVFLESEGPWSPHGVDVFNGEVYVLESTFGTSKWWEFWEDDVIIPRVRKVDANGGVYTVLEYRSDREE</sequence>
<dbReference type="InterPro" id="IPR011042">
    <property type="entry name" value="6-blade_b-propeller_TolB-like"/>
</dbReference>
<keyword evidence="3" id="KW-1185">Reference proteome</keyword>
<accession>A0A9X2L4Y3</accession>
<comment type="caution">
    <text evidence="2">The sequence shown here is derived from an EMBL/GenBank/DDBJ whole genome shotgun (WGS) entry which is preliminary data.</text>
</comment>
<feature type="chain" id="PRO_5040853933" evidence="1">
    <location>
        <begin position="24"/>
        <end position="314"/>
    </location>
</feature>
<protein>
    <submittedName>
        <fullName evidence="2">Uncharacterized protein</fullName>
    </submittedName>
</protein>
<feature type="signal peptide" evidence="1">
    <location>
        <begin position="1"/>
        <end position="23"/>
    </location>
</feature>
<keyword evidence="1" id="KW-0732">Signal</keyword>
<reference evidence="2" key="1">
    <citation type="submission" date="2022-06" db="EMBL/GenBank/DDBJ databases">
        <title>Gracilimonas sp. CAU 1638 isolated from sea sediment.</title>
        <authorList>
            <person name="Kim W."/>
        </authorList>
    </citation>
    <scope>NUCLEOTIDE SEQUENCE</scope>
    <source>
        <strain evidence="2">CAU 1638</strain>
    </source>
</reference>
<dbReference type="EMBL" id="JANDBC010000002">
    <property type="protein sequence ID" value="MCP9292441.1"/>
    <property type="molecule type" value="Genomic_DNA"/>
</dbReference>
<dbReference type="RefSeq" id="WP_255135327.1">
    <property type="nucleotide sequence ID" value="NZ_JANDBC010000002.1"/>
</dbReference>